<dbReference type="InterPro" id="IPR003731">
    <property type="entry name" value="Di-Nase_FeMo-co_biosynth"/>
</dbReference>
<dbReference type="InterPro" id="IPR036105">
    <property type="entry name" value="DiNase_FeMo-co_biosyn_sf"/>
</dbReference>
<dbReference type="Gene3D" id="3.30.420.130">
    <property type="entry name" value="Dinitrogenase iron-molybdenum cofactor biosynthesis domain"/>
    <property type="match status" value="1"/>
</dbReference>
<dbReference type="PANTHER" id="PTHR42983">
    <property type="entry name" value="DINITROGENASE IRON-MOLYBDENUM COFACTOR PROTEIN-RELATED"/>
    <property type="match status" value="1"/>
</dbReference>
<reference evidence="2" key="1">
    <citation type="submission" date="2020-12" db="EMBL/GenBank/DDBJ databases">
        <title>M. sibirica DSM 26468T genome.</title>
        <authorList>
            <person name="Thieme N."/>
            <person name="Rettenmaier R."/>
            <person name="Zverlov V."/>
            <person name="Liebl W."/>
        </authorList>
    </citation>
    <scope>NUCLEOTIDE SEQUENCE</scope>
    <source>
        <strain evidence="2">DSM 26468</strain>
    </source>
</reference>
<protein>
    <submittedName>
        <fullName evidence="2">Diguanylate cyclase</fullName>
    </submittedName>
</protein>
<dbReference type="Pfam" id="PF02579">
    <property type="entry name" value="Nitro_FeMo-Co"/>
    <property type="match status" value="1"/>
</dbReference>
<dbReference type="EMBL" id="JAEAGR010000001">
    <property type="protein sequence ID" value="MBH1939425.1"/>
    <property type="molecule type" value="Genomic_DNA"/>
</dbReference>
<organism evidence="2 3">
    <name type="scientific">Mobilitalea sibirica</name>
    <dbReference type="NCBI Taxonomy" id="1462919"/>
    <lineage>
        <taxon>Bacteria</taxon>
        <taxon>Bacillati</taxon>
        <taxon>Bacillota</taxon>
        <taxon>Clostridia</taxon>
        <taxon>Lachnospirales</taxon>
        <taxon>Lachnospiraceae</taxon>
        <taxon>Mobilitalea</taxon>
    </lineage>
</organism>
<evidence type="ECO:0000313" key="3">
    <source>
        <dbReference type="Proteomes" id="UP000623269"/>
    </source>
</evidence>
<dbReference type="Proteomes" id="UP000623269">
    <property type="component" value="Unassembled WGS sequence"/>
</dbReference>
<dbReference type="SUPFAM" id="SSF53146">
    <property type="entry name" value="Nitrogenase accessory factor-like"/>
    <property type="match status" value="1"/>
</dbReference>
<gene>
    <name evidence="2" type="ORF">I5677_00795</name>
</gene>
<feature type="domain" description="Dinitrogenase iron-molybdenum cofactor biosynthesis" evidence="1">
    <location>
        <begin position="13"/>
        <end position="102"/>
    </location>
</feature>
<evidence type="ECO:0000313" key="2">
    <source>
        <dbReference type="EMBL" id="MBH1939425.1"/>
    </source>
</evidence>
<sequence length="121" mass="12612">MIVAISAVGKNKNDNLDGRFGRCECFHIIDTEKSNLRIMSNKGAASGGGAGIAAASQLIEEGVDVIITGSLGPNAYELVEKSGIKAYSCDMVPVQEAVKMLEKNLLTPIKKAGVAHHGISG</sequence>
<evidence type="ECO:0000259" key="1">
    <source>
        <dbReference type="Pfam" id="PF02579"/>
    </source>
</evidence>
<keyword evidence="3" id="KW-1185">Reference proteome</keyword>
<comment type="caution">
    <text evidence="2">The sequence shown here is derived from an EMBL/GenBank/DDBJ whole genome shotgun (WGS) entry which is preliminary data.</text>
</comment>
<dbReference type="RefSeq" id="WP_197659652.1">
    <property type="nucleotide sequence ID" value="NZ_JAEAGR010000001.1"/>
</dbReference>
<dbReference type="AlphaFoldDB" id="A0A8J7H7G2"/>
<proteinExistence type="predicted"/>
<dbReference type="PANTHER" id="PTHR42983:SF1">
    <property type="entry name" value="IRON-MOLYBDENUM PROTEIN"/>
    <property type="match status" value="1"/>
</dbReference>
<accession>A0A8J7H7G2</accession>
<name>A0A8J7H7G2_9FIRM</name>